<proteinExistence type="predicted"/>
<evidence type="ECO:0000313" key="3">
    <source>
        <dbReference type="Proteomes" id="UP001232493"/>
    </source>
</evidence>
<dbReference type="InterPro" id="IPR050126">
    <property type="entry name" value="Ap4A_hydrolase"/>
</dbReference>
<dbReference type="PANTHER" id="PTHR42850">
    <property type="entry name" value="METALLOPHOSPHOESTERASE"/>
    <property type="match status" value="1"/>
</dbReference>
<dbReference type="InterPro" id="IPR029052">
    <property type="entry name" value="Metallo-depent_PP-like"/>
</dbReference>
<feature type="domain" description="Serine/threonine specific protein phosphatases" evidence="1">
    <location>
        <begin position="58"/>
        <end position="63"/>
    </location>
</feature>
<gene>
    <name evidence="2" type="ORF">JRV97_04935</name>
</gene>
<name>A0ABY8PTF9_9BACT</name>
<reference evidence="2 3" key="1">
    <citation type="submission" date="2021-02" db="EMBL/GenBank/DDBJ databases">
        <title>Characterization of Marinitoga sp. nov. str. BP5-C20A.</title>
        <authorList>
            <person name="Erauso G."/>
            <person name="Postec A."/>
        </authorList>
    </citation>
    <scope>NUCLEOTIDE SEQUENCE [LARGE SCALE GENOMIC DNA]</scope>
    <source>
        <strain evidence="2 3">BP5-C20A</strain>
    </source>
</reference>
<evidence type="ECO:0000259" key="1">
    <source>
        <dbReference type="PROSITE" id="PS00125"/>
    </source>
</evidence>
<protein>
    <submittedName>
        <fullName evidence="2">Serine/threonine protein phosphatase</fullName>
    </submittedName>
</protein>
<dbReference type="RefSeq" id="WP_281000770.1">
    <property type="nucleotide sequence ID" value="NZ_CP069362.1"/>
</dbReference>
<dbReference type="EMBL" id="CP069362">
    <property type="protein sequence ID" value="WGS65897.1"/>
    <property type="molecule type" value="Genomic_DNA"/>
</dbReference>
<evidence type="ECO:0000313" key="2">
    <source>
        <dbReference type="EMBL" id="WGS65897.1"/>
    </source>
</evidence>
<dbReference type="Gene3D" id="3.60.21.10">
    <property type="match status" value="1"/>
</dbReference>
<organism evidence="2 3">
    <name type="scientific">Marinitoga aeolica</name>
    <dbReference type="NCBI Taxonomy" id="2809031"/>
    <lineage>
        <taxon>Bacteria</taxon>
        <taxon>Thermotogati</taxon>
        <taxon>Thermotogota</taxon>
        <taxon>Thermotogae</taxon>
        <taxon>Petrotogales</taxon>
        <taxon>Petrotogaceae</taxon>
        <taxon>Marinitoga</taxon>
    </lineage>
</organism>
<dbReference type="CDD" id="cd00144">
    <property type="entry name" value="MPP_PPP_family"/>
    <property type="match status" value="1"/>
</dbReference>
<accession>A0ABY8PTF9</accession>
<dbReference type="SUPFAM" id="SSF56300">
    <property type="entry name" value="Metallo-dependent phosphatases"/>
    <property type="match status" value="1"/>
</dbReference>
<sequence>MIWAISDIHGMYEKLLKLIRKIPENDKIIFLGDYIDRGPESKQVLDLLFKLKNRAIFLKGNHEDMMIDYIEKRGIYAEGVWFRNGAAYTLKSFENNIENKYMDFIKSLNLYHIEKINGQKYLFVHGGVKYGVKLEEQSERDLLWIRNDFYMQNERYEDYIVIHGHTPTFYITGEYDVYFHKDENNNIISIDIDTGCVYGGKLTAFGIGENYRIIYE</sequence>
<keyword evidence="3" id="KW-1185">Reference proteome</keyword>
<dbReference type="PRINTS" id="PR00114">
    <property type="entry name" value="STPHPHTASE"/>
</dbReference>
<dbReference type="InterPro" id="IPR006186">
    <property type="entry name" value="Ser/Thr-sp_prot-phosphatase"/>
</dbReference>
<dbReference type="Proteomes" id="UP001232493">
    <property type="component" value="Chromosome"/>
</dbReference>
<dbReference type="PANTHER" id="PTHR42850:SF4">
    <property type="entry name" value="ZINC-DEPENDENT ENDOPOLYPHOSPHATASE"/>
    <property type="match status" value="1"/>
</dbReference>
<dbReference type="Pfam" id="PF00149">
    <property type="entry name" value="Metallophos"/>
    <property type="match status" value="1"/>
</dbReference>
<dbReference type="PROSITE" id="PS00125">
    <property type="entry name" value="SER_THR_PHOSPHATASE"/>
    <property type="match status" value="1"/>
</dbReference>
<dbReference type="InterPro" id="IPR004843">
    <property type="entry name" value="Calcineurin-like_PHP"/>
</dbReference>